<gene>
    <name evidence="1" type="ORF">A2482_05030</name>
</gene>
<reference evidence="1 2" key="1">
    <citation type="journal article" date="2016" name="Nat. Commun.">
        <title>Thousands of microbial genomes shed light on interconnected biogeochemical processes in an aquifer system.</title>
        <authorList>
            <person name="Anantharaman K."/>
            <person name="Brown C.T."/>
            <person name="Hug L.A."/>
            <person name="Sharon I."/>
            <person name="Castelle C.J."/>
            <person name="Probst A.J."/>
            <person name="Thomas B.C."/>
            <person name="Singh A."/>
            <person name="Wilkins M.J."/>
            <person name="Karaoz U."/>
            <person name="Brodie E.L."/>
            <person name="Williams K.H."/>
            <person name="Hubbard S.S."/>
            <person name="Banfield J.F."/>
        </authorList>
    </citation>
    <scope>NUCLEOTIDE SEQUENCE [LARGE SCALE GENOMIC DNA]</scope>
</reference>
<dbReference type="AlphaFoldDB" id="A0A1F5TEW2"/>
<accession>A0A1F5TEW2</accession>
<dbReference type="Proteomes" id="UP000178656">
    <property type="component" value="Unassembled WGS sequence"/>
</dbReference>
<sequence>MDVQKSKPKAYPQYMELTIYEEADHVRVILQDYTQNHDGRVVLAMAEALGIKVKVTCNSPCG</sequence>
<dbReference type="EMBL" id="MFGM01000021">
    <property type="protein sequence ID" value="OGF37464.1"/>
    <property type="molecule type" value="Genomic_DNA"/>
</dbReference>
<name>A0A1F5TEW2_9BACT</name>
<comment type="caution">
    <text evidence="1">The sequence shown here is derived from an EMBL/GenBank/DDBJ whole genome shotgun (WGS) entry which is preliminary data.</text>
</comment>
<evidence type="ECO:0000313" key="1">
    <source>
        <dbReference type="EMBL" id="OGF37464.1"/>
    </source>
</evidence>
<proteinExistence type="predicted"/>
<organism evidence="1 2">
    <name type="scientific">Candidatus Falkowbacteria bacterium RIFOXYC2_FULL_48_21</name>
    <dbReference type="NCBI Taxonomy" id="1798005"/>
    <lineage>
        <taxon>Bacteria</taxon>
        <taxon>Candidatus Falkowiibacteriota</taxon>
    </lineage>
</organism>
<evidence type="ECO:0000313" key="2">
    <source>
        <dbReference type="Proteomes" id="UP000178656"/>
    </source>
</evidence>
<protein>
    <submittedName>
        <fullName evidence="1">Uncharacterized protein</fullName>
    </submittedName>
</protein>